<organism evidence="1 2">
    <name type="scientific">Burkholderia thailandensis</name>
    <dbReference type="NCBI Taxonomy" id="57975"/>
    <lineage>
        <taxon>Bacteria</taxon>
        <taxon>Pseudomonadati</taxon>
        <taxon>Pseudomonadota</taxon>
        <taxon>Betaproteobacteria</taxon>
        <taxon>Burkholderiales</taxon>
        <taxon>Burkholderiaceae</taxon>
        <taxon>Burkholderia</taxon>
        <taxon>pseudomallei group</taxon>
    </lineage>
</organism>
<gene>
    <name evidence="1" type="ORF">C7S16_5060</name>
</gene>
<dbReference type="AlphaFoldDB" id="A0AAW9CU24"/>
<accession>A0AAW9CU24</accession>
<name>A0AAW9CU24_BURTH</name>
<evidence type="ECO:0000313" key="2">
    <source>
        <dbReference type="Proteomes" id="UP001272137"/>
    </source>
</evidence>
<protein>
    <submittedName>
        <fullName evidence="1">Uncharacterized protein</fullName>
    </submittedName>
</protein>
<dbReference type="EMBL" id="QXCT01000001">
    <property type="protein sequence ID" value="MDW9252543.1"/>
    <property type="molecule type" value="Genomic_DNA"/>
</dbReference>
<dbReference type="Proteomes" id="UP001272137">
    <property type="component" value="Unassembled WGS sequence"/>
</dbReference>
<reference evidence="1" key="1">
    <citation type="submission" date="2018-08" db="EMBL/GenBank/DDBJ databases">
        <title>Identification of Burkholderia cepacia strains that express a Burkholderia pseudomallei-like capsular polysaccharide.</title>
        <authorList>
            <person name="Burtnick M.N."/>
            <person name="Vongsouvath M."/>
            <person name="Newton P."/>
            <person name="Wuthiekanun V."/>
            <person name="Limmathurotsakul D."/>
            <person name="Brett P.J."/>
            <person name="Chantratita N."/>
            <person name="Dance D.A."/>
        </authorList>
    </citation>
    <scope>NUCLEOTIDE SEQUENCE</scope>
    <source>
        <strain evidence="1">SBXCC001</strain>
    </source>
</reference>
<sequence>METWRLGRRCLCGIYCQCLTSAFDITCRFYRMQLSILFLPEAY</sequence>
<evidence type="ECO:0000313" key="1">
    <source>
        <dbReference type="EMBL" id="MDW9252543.1"/>
    </source>
</evidence>
<proteinExistence type="predicted"/>
<comment type="caution">
    <text evidence="1">The sequence shown here is derived from an EMBL/GenBank/DDBJ whole genome shotgun (WGS) entry which is preliminary data.</text>
</comment>